<dbReference type="EMBL" id="AZDA01000133">
    <property type="protein sequence ID" value="KRK32894.1"/>
    <property type="molecule type" value="Genomic_DNA"/>
</dbReference>
<evidence type="ECO:0000259" key="2">
    <source>
        <dbReference type="PROSITE" id="PS50968"/>
    </source>
</evidence>
<dbReference type="PANTHER" id="PTHR45266">
    <property type="entry name" value="OXALOACETATE DECARBOXYLASE ALPHA CHAIN"/>
    <property type="match status" value="1"/>
</dbReference>
<dbReference type="RefSeq" id="WP_057905673.1">
    <property type="nucleotide sequence ID" value="NZ_AZDA01000133.1"/>
</dbReference>
<dbReference type="Proteomes" id="UP000051461">
    <property type="component" value="Unassembled WGS sequence"/>
</dbReference>
<protein>
    <recommendedName>
        <fullName evidence="2">Lipoyl-binding domain-containing protein</fullName>
    </recommendedName>
</protein>
<keyword evidence="4" id="KW-1185">Reference proteome</keyword>
<dbReference type="PANTHER" id="PTHR45266:SF3">
    <property type="entry name" value="OXALOACETATE DECARBOXYLASE ALPHA CHAIN"/>
    <property type="match status" value="1"/>
</dbReference>
<dbReference type="InterPro" id="IPR050709">
    <property type="entry name" value="Biotin_Carboxyl_Carrier/Decarb"/>
</dbReference>
<organism evidence="3 4">
    <name type="scientific">Loigolactobacillus bifermentans DSM 20003</name>
    <dbReference type="NCBI Taxonomy" id="1423726"/>
    <lineage>
        <taxon>Bacteria</taxon>
        <taxon>Bacillati</taxon>
        <taxon>Bacillota</taxon>
        <taxon>Bacilli</taxon>
        <taxon>Lactobacillales</taxon>
        <taxon>Lactobacillaceae</taxon>
        <taxon>Loigolactobacillus</taxon>
    </lineage>
</organism>
<dbReference type="InterPro" id="IPR011053">
    <property type="entry name" value="Single_hybrid_motif"/>
</dbReference>
<comment type="caution">
    <text evidence="3">The sequence shown here is derived from an EMBL/GenBank/DDBJ whole genome shotgun (WGS) entry which is preliminary data.</text>
</comment>
<dbReference type="SUPFAM" id="SSF51230">
    <property type="entry name" value="Single hybrid motif"/>
    <property type="match status" value="1"/>
</dbReference>
<dbReference type="Gene3D" id="2.40.50.100">
    <property type="match status" value="1"/>
</dbReference>
<reference evidence="3 4" key="1">
    <citation type="journal article" date="2015" name="Genome Announc.">
        <title>Expanding the biotechnology potential of lactobacilli through comparative genomics of 213 strains and associated genera.</title>
        <authorList>
            <person name="Sun Z."/>
            <person name="Harris H.M."/>
            <person name="McCann A."/>
            <person name="Guo C."/>
            <person name="Argimon S."/>
            <person name="Zhang W."/>
            <person name="Yang X."/>
            <person name="Jeffery I.B."/>
            <person name="Cooney J.C."/>
            <person name="Kagawa T.F."/>
            <person name="Liu W."/>
            <person name="Song Y."/>
            <person name="Salvetti E."/>
            <person name="Wrobel A."/>
            <person name="Rasinkangas P."/>
            <person name="Parkhill J."/>
            <person name="Rea M.C."/>
            <person name="O'Sullivan O."/>
            <person name="Ritari J."/>
            <person name="Douillard F.P."/>
            <person name="Paul Ross R."/>
            <person name="Yang R."/>
            <person name="Briner A.E."/>
            <person name="Felis G.E."/>
            <person name="de Vos W.M."/>
            <person name="Barrangou R."/>
            <person name="Klaenhammer T.R."/>
            <person name="Caufield P.W."/>
            <person name="Cui Y."/>
            <person name="Zhang H."/>
            <person name="O'Toole P.W."/>
        </authorList>
    </citation>
    <scope>NUCLEOTIDE SEQUENCE [LARGE SCALE GENOMIC DNA]</scope>
    <source>
        <strain evidence="3 4">DSM 20003</strain>
    </source>
</reference>
<proteinExistence type="predicted"/>
<dbReference type="AlphaFoldDB" id="A0A0R1GFD1"/>
<dbReference type="Pfam" id="PF00364">
    <property type="entry name" value="Biotin_lipoyl"/>
    <property type="match status" value="1"/>
</dbReference>
<name>A0A0R1GFD1_9LACO</name>
<gene>
    <name evidence="3" type="ORF">FC07_GL001638</name>
</gene>
<dbReference type="PATRIC" id="fig|1423726.3.peg.1698"/>
<evidence type="ECO:0000256" key="1">
    <source>
        <dbReference type="ARBA" id="ARBA00023267"/>
    </source>
</evidence>
<dbReference type="STRING" id="1423726.FC07_GL001638"/>
<evidence type="ECO:0000313" key="4">
    <source>
        <dbReference type="Proteomes" id="UP000051461"/>
    </source>
</evidence>
<evidence type="ECO:0000313" key="3">
    <source>
        <dbReference type="EMBL" id="KRK32894.1"/>
    </source>
</evidence>
<feature type="domain" description="Lipoyl-binding" evidence="2">
    <location>
        <begin position="57"/>
        <end position="132"/>
    </location>
</feature>
<dbReference type="CDD" id="cd06850">
    <property type="entry name" value="biotinyl_domain"/>
    <property type="match status" value="1"/>
</dbReference>
<keyword evidence="1" id="KW-0092">Biotin</keyword>
<dbReference type="InterPro" id="IPR000089">
    <property type="entry name" value="Biotin_lipoyl"/>
</dbReference>
<accession>A0A0R1GFD1</accession>
<dbReference type="PROSITE" id="PS50968">
    <property type="entry name" value="BIOTINYL_LIPOYL"/>
    <property type="match status" value="1"/>
</dbReference>
<sequence length="135" mass="14635">MDTKALAEILETLKQSGFAEVELDYQDWHLHVRQGTVSAMPTEPVAAPPATVPQAGETVVKSPLVGIMHLADEQQQPFVTVGQTVEKGTILGQVESMKLFNEIKSPVAGKVQQILVQDRAGVAYNAPLFVLQEVD</sequence>